<evidence type="ECO:0000256" key="5">
    <source>
        <dbReference type="ARBA" id="ARBA00022679"/>
    </source>
</evidence>
<name>A0A9P5SKC4_9FUNG</name>
<dbReference type="InterPro" id="IPR002347">
    <property type="entry name" value="SDR_fam"/>
</dbReference>
<dbReference type="Pfam" id="PF00106">
    <property type="entry name" value="adh_short"/>
    <property type="match status" value="1"/>
</dbReference>
<dbReference type="GO" id="GO:0043115">
    <property type="term" value="F:precorrin-2 dehydrogenase activity"/>
    <property type="evidence" value="ECO:0007669"/>
    <property type="project" value="UniProtKB-EC"/>
</dbReference>
<gene>
    <name evidence="17" type="ORF">BG006_005032</name>
</gene>
<keyword evidence="9" id="KW-0456">Lyase</keyword>
<evidence type="ECO:0000256" key="13">
    <source>
        <dbReference type="RuleBase" id="RU003960"/>
    </source>
</evidence>
<dbReference type="InterPro" id="IPR014776">
    <property type="entry name" value="4pyrrole_Mease_sub2"/>
</dbReference>
<evidence type="ECO:0000259" key="16">
    <source>
        <dbReference type="Pfam" id="PF14824"/>
    </source>
</evidence>
<evidence type="ECO:0000256" key="4">
    <source>
        <dbReference type="ARBA" id="ARBA00022603"/>
    </source>
</evidence>
<keyword evidence="5 13" id="KW-0808">Transferase</keyword>
<keyword evidence="4 13" id="KW-0489">Methyltransferase</keyword>
<evidence type="ECO:0000256" key="6">
    <source>
        <dbReference type="ARBA" id="ARBA00022691"/>
    </source>
</evidence>
<keyword evidence="3" id="KW-0169">Cobalamin biosynthesis</keyword>
<dbReference type="Gene3D" id="3.40.1010.10">
    <property type="entry name" value="Cobalt-precorrin-4 Transmethylase, Domain 1"/>
    <property type="match status" value="1"/>
</dbReference>
<dbReference type="Pfam" id="PF14823">
    <property type="entry name" value="Sirohm_synth_C"/>
    <property type="match status" value="1"/>
</dbReference>
<feature type="domain" description="Siroheme biosynthesis protein Met8 C-terminal" evidence="15">
    <location>
        <begin position="222"/>
        <end position="288"/>
    </location>
</feature>
<keyword evidence="6" id="KW-0949">S-adenosyl-L-methionine</keyword>
<comment type="similarity">
    <text evidence="13">Belongs to the precorrin methyltransferase family.</text>
</comment>
<dbReference type="NCBIfam" id="TIGR01470">
    <property type="entry name" value="cysG_Nterm"/>
    <property type="match status" value="1"/>
</dbReference>
<dbReference type="Gene3D" id="1.10.3280.10">
    <property type="entry name" value="Siroheme synthase, domain 3"/>
    <property type="match status" value="1"/>
</dbReference>
<dbReference type="GO" id="GO:0032259">
    <property type="term" value="P:methylation"/>
    <property type="evidence" value="ECO:0007669"/>
    <property type="project" value="UniProtKB-KW"/>
</dbReference>
<dbReference type="EC" id="1.3.1.76" evidence="2"/>
<dbReference type="InterPro" id="IPR006366">
    <property type="entry name" value="CobA/CysG_C"/>
</dbReference>
<evidence type="ECO:0000256" key="10">
    <source>
        <dbReference type="ARBA" id="ARBA00023244"/>
    </source>
</evidence>
<evidence type="ECO:0000256" key="7">
    <source>
        <dbReference type="ARBA" id="ARBA00023002"/>
    </source>
</evidence>
<evidence type="ECO:0000256" key="2">
    <source>
        <dbReference type="ARBA" id="ARBA00012400"/>
    </source>
</evidence>
<dbReference type="Proteomes" id="UP000696485">
    <property type="component" value="Unassembled WGS sequence"/>
</dbReference>
<evidence type="ECO:0000259" key="14">
    <source>
        <dbReference type="Pfam" id="PF00590"/>
    </source>
</evidence>
<dbReference type="GO" id="GO:0019354">
    <property type="term" value="P:siroheme biosynthetic process"/>
    <property type="evidence" value="ECO:0007669"/>
    <property type="project" value="InterPro"/>
</dbReference>
<sequence>MVRSAIDPIRPGASLILAWQIKHKHVLIIGGGFVAAGRLVNVLEADAKVTVVCPDTEELSETVRQHLLDHPETTHLVPREFLDSDLTTPFGKHHHSSISYTSENKTALIHDNDSTRGNIPETCDSSYSGSPPSTSTIAGSAFLAPAVDMVLSAIDDIPLSTHIYHQCKRLRIPVNIADVPPQCDFYFCSTHRDQSLQVAVSTSGKGPKLANLVRRHIADHLPNRVGDAIEQVGKLRVKLRKMAPGPEVGPKRMTWMSRVCEGWKMEDLATLDEQSMGLVLEGFKDNKVFSFEEIQTKIQALAQEQEKEAGVAAAEPKIEDIALKEAPKRTGRLILVGAGPGDPELLTRKAARLLAEADLVVADRLIPMEVVDLAHGQVRIAPKKRTVIATEITETTVTPDSASERSLSSSDDIQDQLNEWCLQGLREGKTVVRLKQGDPYIFGRGAEEILYFREHGFDAEVVPGVSSALSAPLAAGVPLTHRGVADQVVITTAQAKGGVLPDNFPTYDAKRTVVVLMGVGKAQEISERMQEAKLGWPADVPVVIVENAHCPNERTMDATLATLAQVVAEKKAVPPSVFVIGWAGSILRSVSVKHLLNVSSAKGKGEGVVTSSRPHNCVLVLNPNVLFTSIAPFSPFSAKVILGDIDRNDGLRVANELNYDKKEEVAYFVQCDVTKYDQQADLFAAAFKRFGGVDIIVNNAGIAENAPLWTDETGVWKKVIDIDLSAVIEGTRLGIHALQKQSRPGVIINTASLAGLYPQAMTPVYSAAKFGVVGFTRSFKDFPDGIRVNAVAPSFADTKIIAPIKDVVTSMGPLVTVDMVTDAFMLLIEDDQYSGDVARITPSYGIDVIGKNQKRPKNAKL</sequence>
<dbReference type="InterPro" id="IPR028162">
    <property type="entry name" value="Met8_C"/>
</dbReference>
<dbReference type="Pfam" id="PF13241">
    <property type="entry name" value="NAD_binding_7"/>
    <property type="match status" value="1"/>
</dbReference>
<evidence type="ECO:0000256" key="11">
    <source>
        <dbReference type="ARBA" id="ARBA00023268"/>
    </source>
</evidence>
<keyword evidence="11" id="KW-0511">Multifunctional enzyme</keyword>
<evidence type="ECO:0000313" key="17">
    <source>
        <dbReference type="EMBL" id="KAF9332115.1"/>
    </source>
</evidence>
<dbReference type="InterPro" id="IPR036291">
    <property type="entry name" value="NAD(P)-bd_dom_sf"/>
</dbReference>
<dbReference type="Gene3D" id="3.40.50.720">
    <property type="entry name" value="NAD(P)-binding Rossmann-like Domain"/>
    <property type="match status" value="2"/>
</dbReference>
<evidence type="ECO:0000256" key="3">
    <source>
        <dbReference type="ARBA" id="ARBA00022573"/>
    </source>
</evidence>
<keyword evidence="18" id="KW-1185">Reference proteome</keyword>
<dbReference type="SUPFAM" id="SSF51735">
    <property type="entry name" value="NAD(P)-binding Rossmann-fold domains"/>
    <property type="match status" value="2"/>
</dbReference>
<feature type="domain" description="Tetrapyrrole methylase" evidence="14">
    <location>
        <begin position="332"/>
        <end position="563"/>
    </location>
</feature>
<dbReference type="InterPro" id="IPR006367">
    <property type="entry name" value="Sirohaem_synthase_N"/>
</dbReference>
<dbReference type="CDD" id="cd11642">
    <property type="entry name" value="SUMT"/>
    <property type="match status" value="1"/>
</dbReference>
<dbReference type="PANTHER" id="PTHR45790">
    <property type="entry name" value="SIROHEME SYNTHASE-RELATED"/>
    <property type="match status" value="1"/>
</dbReference>
<keyword evidence="10" id="KW-0627">Porphyrin biosynthesis</keyword>
<evidence type="ECO:0000313" key="18">
    <source>
        <dbReference type="Proteomes" id="UP000696485"/>
    </source>
</evidence>
<dbReference type="Gene3D" id="3.30.160.110">
    <property type="entry name" value="Siroheme synthase, domain 2"/>
    <property type="match status" value="1"/>
</dbReference>
<dbReference type="GO" id="GO:0016829">
    <property type="term" value="F:lyase activity"/>
    <property type="evidence" value="ECO:0007669"/>
    <property type="project" value="UniProtKB-KW"/>
</dbReference>
<reference evidence="17" key="1">
    <citation type="journal article" date="2020" name="Fungal Divers.">
        <title>Resolving the Mortierellaceae phylogeny through synthesis of multi-gene phylogenetics and phylogenomics.</title>
        <authorList>
            <person name="Vandepol N."/>
            <person name="Liber J."/>
            <person name="Desiro A."/>
            <person name="Na H."/>
            <person name="Kennedy M."/>
            <person name="Barry K."/>
            <person name="Grigoriev I.V."/>
            <person name="Miller A.N."/>
            <person name="O'Donnell K."/>
            <person name="Stajich J.E."/>
            <person name="Bonito G."/>
        </authorList>
    </citation>
    <scope>NUCLEOTIDE SEQUENCE</scope>
    <source>
        <strain evidence="17">NVP1</strain>
    </source>
</reference>
<dbReference type="GO" id="GO:0004851">
    <property type="term" value="F:uroporphyrin-III C-methyltransferase activity"/>
    <property type="evidence" value="ECO:0007669"/>
    <property type="project" value="TreeGrafter"/>
</dbReference>
<feature type="domain" description="Siroheme synthase central" evidence="16">
    <location>
        <begin position="193"/>
        <end position="220"/>
    </location>
</feature>
<dbReference type="InterPro" id="IPR003043">
    <property type="entry name" value="Uropor_MeTrfase_CS"/>
</dbReference>
<keyword evidence="7" id="KW-0560">Oxidoreductase</keyword>
<dbReference type="SUPFAM" id="SSF53790">
    <property type="entry name" value="Tetrapyrrole methylase"/>
    <property type="match status" value="1"/>
</dbReference>
<dbReference type="EMBL" id="JAAAUY010000281">
    <property type="protein sequence ID" value="KAF9332115.1"/>
    <property type="molecule type" value="Genomic_DNA"/>
</dbReference>
<dbReference type="Gene3D" id="3.30.950.10">
    <property type="entry name" value="Methyltransferase, Cobalt-precorrin-4 Transmethylase, Domain 2"/>
    <property type="match status" value="1"/>
</dbReference>
<dbReference type="PROSITE" id="PS00840">
    <property type="entry name" value="SUMT_2"/>
    <property type="match status" value="1"/>
</dbReference>
<dbReference type="AlphaFoldDB" id="A0A9P5SKC4"/>
<accession>A0A9P5SKC4</accession>
<dbReference type="Pfam" id="PF00590">
    <property type="entry name" value="TP_methylase"/>
    <property type="match status" value="1"/>
</dbReference>
<evidence type="ECO:0000259" key="15">
    <source>
        <dbReference type="Pfam" id="PF14823"/>
    </source>
</evidence>
<dbReference type="SUPFAM" id="SSF75615">
    <property type="entry name" value="Siroheme synthase middle domains-like"/>
    <property type="match status" value="1"/>
</dbReference>
<dbReference type="InterPro" id="IPR028281">
    <property type="entry name" value="Sirohaem_synthase_central"/>
</dbReference>
<dbReference type="InterPro" id="IPR014777">
    <property type="entry name" value="4pyrrole_Mease_sub1"/>
</dbReference>
<dbReference type="InterPro" id="IPR035996">
    <property type="entry name" value="4pyrrol_Methylase_sf"/>
</dbReference>
<keyword evidence="8" id="KW-0520">NAD</keyword>
<dbReference type="PRINTS" id="PR00080">
    <property type="entry name" value="SDRFAMILY"/>
</dbReference>
<comment type="catalytic activity">
    <reaction evidence="12">
        <text>precorrin-2 + NAD(+) = sirohydrochlorin + NADH + 2 H(+)</text>
        <dbReference type="Rhea" id="RHEA:15613"/>
        <dbReference type="ChEBI" id="CHEBI:15378"/>
        <dbReference type="ChEBI" id="CHEBI:57540"/>
        <dbReference type="ChEBI" id="CHEBI:57945"/>
        <dbReference type="ChEBI" id="CHEBI:58351"/>
        <dbReference type="ChEBI" id="CHEBI:58827"/>
        <dbReference type="EC" id="1.3.1.76"/>
    </reaction>
</comment>
<proteinExistence type="inferred from homology"/>
<evidence type="ECO:0000256" key="8">
    <source>
        <dbReference type="ARBA" id="ARBA00023027"/>
    </source>
</evidence>
<dbReference type="PRINTS" id="PR01167">
    <property type="entry name" value="INSADHFAMILY"/>
</dbReference>
<dbReference type="InterPro" id="IPR050161">
    <property type="entry name" value="Siro_Cobalamin_biosynth"/>
</dbReference>
<evidence type="ECO:0000256" key="1">
    <source>
        <dbReference type="ARBA" id="ARBA00005010"/>
    </source>
</evidence>
<dbReference type="InterPro" id="IPR000878">
    <property type="entry name" value="4pyrrol_Mease"/>
</dbReference>
<evidence type="ECO:0000256" key="9">
    <source>
        <dbReference type="ARBA" id="ARBA00023239"/>
    </source>
</evidence>
<organism evidence="17 18">
    <name type="scientific">Podila minutissima</name>
    <dbReference type="NCBI Taxonomy" id="64525"/>
    <lineage>
        <taxon>Eukaryota</taxon>
        <taxon>Fungi</taxon>
        <taxon>Fungi incertae sedis</taxon>
        <taxon>Mucoromycota</taxon>
        <taxon>Mortierellomycotina</taxon>
        <taxon>Mortierellomycetes</taxon>
        <taxon>Mortierellales</taxon>
        <taxon>Mortierellaceae</taxon>
        <taxon>Podila</taxon>
    </lineage>
</organism>
<comment type="pathway">
    <text evidence="1">Porphyrin-containing compound metabolism; siroheme biosynthesis; sirohydrochlorin from precorrin-2: step 1/1.</text>
</comment>
<comment type="caution">
    <text evidence="17">The sequence shown here is derived from an EMBL/GenBank/DDBJ whole genome shotgun (WGS) entry which is preliminary data.</text>
</comment>
<dbReference type="Pfam" id="PF14824">
    <property type="entry name" value="Sirohm_synth_M"/>
    <property type="match status" value="1"/>
</dbReference>
<protein>
    <recommendedName>
        <fullName evidence="2">precorrin-2 dehydrogenase</fullName>
        <ecNumber evidence="2">1.3.1.76</ecNumber>
    </recommendedName>
</protein>
<evidence type="ECO:0000256" key="12">
    <source>
        <dbReference type="ARBA" id="ARBA00047561"/>
    </source>
</evidence>
<dbReference type="PANTHER" id="PTHR45790:SF6">
    <property type="entry name" value="UROPORPHYRINOGEN-III C-METHYLTRANSFERASE"/>
    <property type="match status" value="1"/>
</dbReference>